<proteinExistence type="predicted"/>
<protein>
    <submittedName>
        <fullName evidence="2">Uncharacterized protein</fullName>
    </submittedName>
</protein>
<organism evidence="2">
    <name type="scientific">viral metagenome</name>
    <dbReference type="NCBI Taxonomy" id="1070528"/>
    <lineage>
        <taxon>unclassified sequences</taxon>
        <taxon>metagenomes</taxon>
        <taxon>organismal metagenomes</taxon>
    </lineage>
</organism>
<feature type="region of interest" description="Disordered" evidence="1">
    <location>
        <begin position="93"/>
        <end position="132"/>
    </location>
</feature>
<evidence type="ECO:0000256" key="1">
    <source>
        <dbReference type="SAM" id="MobiDB-lite"/>
    </source>
</evidence>
<feature type="compositionally biased region" description="Basic residues" evidence="1">
    <location>
        <begin position="103"/>
        <end position="132"/>
    </location>
</feature>
<name>A0A6C0JIZ7_9ZZZZ</name>
<reference evidence="2" key="1">
    <citation type="journal article" date="2020" name="Nature">
        <title>Giant virus diversity and host interactions through global metagenomics.</title>
        <authorList>
            <person name="Schulz F."/>
            <person name="Roux S."/>
            <person name="Paez-Espino D."/>
            <person name="Jungbluth S."/>
            <person name="Walsh D.A."/>
            <person name="Denef V.J."/>
            <person name="McMahon K.D."/>
            <person name="Konstantinidis K.T."/>
            <person name="Eloe-Fadrosh E.A."/>
            <person name="Kyrpides N.C."/>
            <person name="Woyke T."/>
        </authorList>
    </citation>
    <scope>NUCLEOTIDE SEQUENCE</scope>
    <source>
        <strain evidence="2">GVMAG-M-3300027708-39</strain>
    </source>
</reference>
<evidence type="ECO:0000313" key="2">
    <source>
        <dbReference type="EMBL" id="QHU04417.1"/>
    </source>
</evidence>
<accession>A0A6C0JIZ7</accession>
<dbReference type="EMBL" id="MN740398">
    <property type="protein sequence ID" value="QHU04417.1"/>
    <property type="molecule type" value="Genomic_DNA"/>
</dbReference>
<dbReference type="AlphaFoldDB" id="A0A6C0JIZ7"/>
<sequence>MSDEMEEHEEGVRLRRLQFNDEYLKKRCINIGEQAKQIAMDNGIPENKADEIKLAIERREYALTKGMDWSIIDGHDKTARNLGWKPEWDNNLNKFPDIDGGSRKHKRSKTLRKKGRKLSKRKNKRKTLKNRR</sequence>